<evidence type="ECO:0000313" key="4">
    <source>
        <dbReference type="Proteomes" id="UP000248311"/>
    </source>
</evidence>
<gene>
    <name evidence="3" type="ORF">DFP88_1157</name>
</gene>
<keyword evidence="1" id="KW-1133">Transmembrane helix</keyword>
<feature type="transmembrane region" description="Helical" evidence="1">
    <location>
        <begin position="27"/>
        <end position="47"/>
    </location>
</feature>
<evidence type="ECO:0000256" key="1">
    <source>
        <dbReference type="SAM" id="Phobius"/>
    </source>
</evidence>
<evidence type="ECO:0000313" key="3">
    <source>
        <dbReference type="EMBL" id="PYE80572.1"/>
    </source>
</evidence>
<keyword evidence="4" id="KW-1185">Reference proteome</keyword>
<feature type="transmembrane region" description="Helical" evidence="1">
    <location>
        <begin position="158"/>
        <end position="178"/>
    </location>
</feature>
<sequence>MTHVPYPAVGVTASPSRPMTLPSLTGLRFFAAFAVFLFHVTLFTSPLPPHEPTNPFSDPGIAAGLETVLRQFGYVGVSFFFILSGFVITWATPEQFPVGRFMWRQVMKIYPPHVVVWAISLVLYAGAYTAPQAALLNLTLLHTFSTDPTVYVSVNPPSWSLSSDMLFYMLFPVLAPLVRYIPVSRLGQSAGLLVLGMLVVILVTTHLVPDQPKSPISPISGTQFWFAYIFPVTRMLEFIVGMVAARTLMAGCWPRIDLLSAGLALVASVLIAKQLPFLYTFGICYVLPLTAIITECAARDRDGRSPLWMDRPVMQWLGRVSFGFYLVQGVSIFWLSGRLGLQDLSVAAGIGAIVLYFCASLLGGWLLYRFVEEPSMRVARWVTALSKGEMA</sequence>
<dbReference type="GO" id="GO:0009103">
    <property type="term" value="P:lipopolysaccharide biosynthetic process"/>
    <property type="evidence" value="ECO:0007669"/>
    <property type="project" value="TreeGrafter"/>
</dbReference>
<dbReference type="GO" id="GO:0016747">
    <property type="term" value="F:acyltransferase activity, transferring groups other than amino-acyl groups"/>
    <property type="evidence" value="ECO:0007669"/>
    <property type="project" value="InterPro"/>
</dbReference>
<reference evidence="3 4" key="1">
    <citation type="submission" date="2018-06" db="EMBL/GenBank/DDBJ databases">
        <title>Genomic Encyclopedia of Type Strains, Phase III (KMG-III): the genomes of soil and plant-associated and newly described type strains.</title>
        <authorList>
            <person name="Whitman W."/>
        </authorList>
    </citation>
    <scope>NUCLEOTIDE SEQUENCE [LARGE SCALE GENOMIC DNA]</scope>
    <source>
        <strain evidence="3 4">CECT 9025</strain>
    </source>
</reference>
<feature type="transmembrane region" description="Helical" evidence="1">
    <location>
        <begin position="224"/>
        <end position="245"/>
    </location>
</feature>
<feature type="transmembrane region" description="Helical" evidence="1">
    <location>
        <begin position="190"/>
        <end position="209"/>
    </location>
</feature>
<dbReference type="PANTHER" id="PTHR23028">
    <property type="entry name" value="ACETYLTRANSFERASE"/>
    <property type="match status" value="1"/>
</dbReference>
<keyword evidence="1" id="KW-0812">Transmembrane</keyword>
<evidence type="ECO:0000259" key="2">
    <source>
        <dbReference type="Pfam" id="PF01757"/>
    </source>
</evidence>
<proteinExistence type="predicted"/>
<dbReference type="Proteomes" id="UP000248311">
    <property type="component" value="Unassembled WGS sequence"/>
</dbReference>
<feature type="transmembrane region" description="Helical" evidence="1">
    <location>
        <begin position="277"/>
        <end position="296"/>
    </location>
</feature>
<feature type="transmembrane region" description="Helical" evidence="1">
    <location>
        <begin position="252"/>
        <end position="271"/>
    </location>
</feature>
<dbReference type="AlphaFoldDB" id="A0A318SLZ6"/>
<keyword evidence="1" id="KW-0472">Membrane</keyword>
<dbReference type="PANTHER" id="PTHR23028:SF53">
    <property type="entry name" value="ACYL_TRANSF_3 DOMAIN-CONTAINING PROTEIN"/>
    <property type="match status" value="1"/>
</dbReference>
<feature type="transmembrane region" description="Helical" evidence="1">
    <location>
        <begin position="72"/>
        <end position="93"/>
    </location>
</feature>
<feature type="transmembrane region" description="Helical" evidence="1">
    <location>
        <begin position="347"/>
        <end position="368"/>
    </location>
</feature>
<feature type="domain" description="Acyltransferase 3" evidence="2">
    <location>
        <begin position="23"/>
        <end position="369"/>
    </location>
</feature>
<protein>
    <submittedName>
        <fullName evidence="3">Peptidoglycan/LPS O-acetylase OafA/YrhL</fullName>
    </submittedName>
</protein>
<dbReference type="InterPro" id="IPR050879">
    <property type="entry name" value="Acyltransferase_3"/>
</dbReference>
<dbReference type="OrthoDB" id="9796461at2"/>
<dbReference type="EMBL" id="QJTE01000015">
    <property type="protein sequence ID" value="PYE80572.1"/>
    <property type="molecule type" value="Genomic_DNA"/>
</dbReference>
<dbReference type="GO" id="GO:0016020">
    <property type="term" value="C:membrane"/>
    <property type="evidence" value="ECO:0007669"/>
    <property type="project" value="TreeGrafter"/>
</dbReference>
<dbReference type="RefSeq" id="WP_110815789.1">
    <property type="nucleotide sequence ID" value="NZ_QJTE01000015.1"/>
</dbReference>
<accession>A0A318SLZ6</accession>
<feature type="transmembrane region" description="Helical" evidence="1">
    <location>
        <begin position="114"/>
        <end position="138"/>
    </location>
</feature>
<feature type="transmembrane region" description="Helical" evidence="1">
    <location>
        <begin position="316"/>
        <end position="335"/>
    </location>
</feature>
<comment type="caution">
    <text evidence="3">The sequence shown here is derived from an EMBL/GenBank/DDBJ whole genome shotgun (WGS) entry which is preliminary data.</text>
</comment>
<name>A0A318SLZ6_9RHOB</name>
<organism evidence="3 4">
    <name type="scientific">Pseudoroseicyclus aestuarii</name>
    <dbReference type="NCBI Taxonomy" id="1795041"/>
    <lineage>
        <taxon>Bacteria</taxon>
        <taxon>Pseudomonadati</taxon>
        <taxon>Pseudomonadota</taxon>
        <taxon>Alphaproteobacteria</taxon>
        <taxon>Rhodobacterales</taxon>
        <taxon>Paracoccaceae</taxon>
        <taxon>Pseudoroseicyclus</taxon>
    </lineage>
</organism>
<dbReference type="InterPro" id="IPR002656">
    <property type="entry name" value="Acyl_transf_3_dom"/>
</dbReference>
<dbReference type="Pfam" id="PF01757">
    <property type="entry name" value="Acyl_transf_3"/>
    <property type="match status" value="1"/>
</dbReference>